<reference evidence="6" key="1">
    <citation type="submission" date="2021-02" db="EMBL/GenBank/DDBJ databases">
        <authorList>
            <person name="Dougan E. K."/>
            <person name="Rhodes N."/>
            <person name="Thang M."/>
            <person name="Chan C."/>
        </authorList>
    </citation>
    <scope>NUCLEOTIDE SEQUENCE</scope>
</reference>
<dbReference type="InterPro" id="IPR010488">
    <property type="entry name" value="Zeta_toxin_domain"/>
</dbReference>
<dbReference type="CDD" id="cd05403">
    <property type="entry name" value="NT_KNTase_like"/>
    <property type="match status" value="1"/>
</dbReference>
<dbReference type="Pfam" id="PF06414">
    <property type="entry name" value="Zeta_toxin"/>
    <property type="match status" value="1"/>
</dbReference>
<protein>
    <submittedName>
        <fullName evidence="6">Uncharacterized protein</fullName>
    </submittedName>
</protein>
<evidence type="ECO:0000259" key="5">
    <source>
        <dbReference type="Pfam" id="PF06414"/>
    </source>
</evidence>
<feature type="domain" description="Zeta toxin" evidence="5">
    <location>
        <begin position="918"/>
        <end position="986"/>
    </location>
</feature>
<feature type="compositionally biased region" description="Low complexity" evidence="3">
    <location>
        <begin position="415"/>
        <end position="425"/>
    </location>
</feature>
<dbReference type="InterPro" id="IPR002934">
    <property type="entry name" value="Polymerase_NTP_transf_dom"/>
</dbReference>
<dbReference type="SUPFAM" id="SSF51197">
    <property type="entry name" value="Clavaminate synthase-like"/>
    <property type="match status" value="1"/>
</dbReference>
<dbReference type="EMBL" id="CAJNDS010000347">
    <property type="protein sequence ID" value="CAE7195663.1"/>
    <property type="molecule type" value="Genomic_DNA"/>
</dbReference>
<evidence type="ECO:0000313" key="6">
    <source>
        <dbReference type="EMBL" id="CAE7195663.1"/>
    </source>
</evidence>
<dbReference type="InterPro" id="IPR027417">
    <property type="entry name" value="P-loop_NTPase"/>
</dbReference>
<evidence type="ECO:0000256" key="2">
    <source>
        <dbReference type="ARBA" id="ARBA00022840"/>
    </source>
</evidence>
<keyword evidence="1" id="KW-0547">Nucleotide-binding</keyword>
<sequence length="1147" mass="126302">MALRWSPRDWQSHWPGYETLQAPAVSLPVMRAFVRASTMDPCDRCYIGSLMLIAGIVQKRRQKPTKRRCSLQQAPREDPALYKRLGFCVLSSALAPNVASEVLHSFESALPVWAADSDLPVETYLQVVNKWSHWNPVVATMVERIAPFLRPRVEEVLESGAWPVGATIFRKSEHAPRGTHAHQDLSYAWRPGSQLFSCTTWVALTPAAASPLQMLPGSHKHGIQAAVDFLDPDFQDRACSEEWQEAVTVQADAGDAILFDSRLWHSAAPCEGGLRVALAITWATPAGPDGPTPGQYPRWPMSALPPPVLIPRGGFGMDTVGSELKAALRFLLKTTAPITSAAQLIEGLLASPSLLARLPEPAQAEQLLRRYLDMRKAVLQHGAAGQNGRLFESLYRTVIRPARSLQALQPGPGNSSKSSVSSVSGVSGGVEEVKAWMRDWATRTPSVEAVVVFGSQARGEASRWSDLDLCVLGSAPDLLGTLARELEADCLKGHGICLTKSSEKLFALIPKPAYGMVRVDCFVVDSFRKVDNMLVPKSVLMYARKPEAVLQKLEGCQKQPCISTELHGLLTTFLEAFESASTKLLTGDDYQLYFQTFILYDCLVKLEYLLRGGRNFLYLPKNIMQQLSDELLCLEPRTQHQQAKWGLGSRSPFLLAAYLHHFQKLLSAVSMDPVLSSSLHRTLDPSQLPRSTEALRWVLQRGDPFLVQPGIYCSMAEFKQVPPKMARSVIDLHDASEVNDVNNLKASLDQETWWVACPLPGEPEASGAQALGNFLRALLVADFPVVLRCQDGRRMAAVAALLRVMTSGDPQELRSKWLEVWDVLNALGMLQLLPCQTHLTQRSEAPKVSCDGFLGAKLALGCGLSLDEFEELHRKVAGARPPDLPQVTFALEPGSPREPCRPFTAHEANLLSCHLLAKKSSKARPIGVFVTGLPAAGKSTFLAQLLSDLGVDLDECVNLDMDGVRRFHAQYQEHAQELRWSDLVRPMDAVSPVRLGTSLGLASWFPTMDAERLLYRTSDSVVSRLLEHRYSFVLPGIFDQPETLQFMKHVRAEGYELRLVGVHVPVDVATKRAERRAIACGRMSSGGLREAALLQEFPKLAACVQHSSGVVALYDNGVDASGPRLLYKNGLMKGEGNPEATCRRWGL</sequence>
<evidence type="ECO:0000259" key="4">
    <source>
        <dbReference type="Pfam" id="PF01909"/>
    </source>
</evidence>
<evidence type="ECO:0000313" key="7">
    <source>
        <dbReference type="Proteomes" id="UP000604046"/>
    </source>
</evidence>
<feature type="domain" description="Polymerase nucleotidyl transferase" evidence="4">
    <location>
        <begin position="444"/>
        <end position="476"/>
    </location>
</feature>
<dbReference type="Gene3D" id="2.60.120.620">
    <property type="entry name" value="q2cbj1_9rhob like domain"/>
    <property type="match status" value="1"/>
</dbReference>
<dbReference type="OrthoDB" id="10679965at2759"/>
<dbReference type="GO" id="GO:0016779">
    <property type="term" value="F:nucleotidyltransferase activity"/>
    <property type="evidence" value="ECO:0007669"/>
    <property type="project" value="InterPro"/>
</dbReference>
<dbReference type="Proteomes" id="UP000604046">
    <property type="component" value="Unassembled WGS sequence"/>
</dbReference>
<dbReference type="GO" id="GO:0005524">
    <property type="term" value="F:ATP binding"/>
    <property type="evidence" value="ECO:0007669"/>
    <property type="project" value="UniProtKB-KW"/>
</dbReference>
<evidence type="ECO:0000256" key="1">
    <source>
        <dbReference type="ARBA" id="ARBA00022741"/>
    </source>
</evidence>
<dbReference type="Pfam" id="PF01909">
    <property type="entry name" value="NTP_transf_2"/>
    <property type="match status" value="1"/>
</dbReference>
<accession>A0A812J0P9</accession>
<dbReference type="SUPFAM" id="SSF52540">
    <property type="entry name" value="P-loop containing nucleoside triphosphate hydrolases"/>
    <property type="match status" value="1"/>
</dbReference>
<dbReference type="InterPro" id="IPR043519">
    <property type="entry name" value="NT_sf"/>
</dbReference>
<dbReference type="SUPFAM" id="SSF81301">
    <property type="entry name" value="Nucleotidyltransferase"/>
    <property type="match status" value="1"/>
</dbReference>
<dbReference type="InterPro" id="IPR008775">
    <property type="entry name" value="Phytyl_CoA_dOase-like"/>
</dbReference>
<organism evidence="6 7">
    <name type="scientific">Symbiodinium natans</name>
    <dbReference type="NCBI Taxonomy" id="878477"/>
    <lineage>
        <taxon>Eukaryota</taxon>
        <taxon>Sar</taxon>
        <taxon>Alveolata</taxon>
        <taxon>Dinophyceae</taxon>
        <taxon>Suessiales</taxon>
        <taxon>Symbiodiniaceae</taxon>
        <taxon>Symbiodinium</taxon>
    </lineage>
</organism>
<dbReference type="AlphaFoldDB" id="A0A812J0P9"/>
<dbReference type="Gene3D" id="3.30.460.10">
    <property type="entry name" value="Beta Polymerase, domain 2"/>
    <property type="match status" value="1"/>
</dbReference>
<proteinExistence type="predicted"/>
<name>A0A812J0P9_9DINO</name>
<dbReference type="GO" id="GO:0016301">
    <property type="term" value="F:kinase activity"/>
    <property type="evidence" value="ECO:0007669"/>
    <property type="project" value="InterPro"/>
</dbReference>
<dbReference type="Gene3D" id="3.40.50.300">
    <property type="entry name" value="P-loop containing nucleotide triphosphate hydrolases"/>
    <property type="match status" value="1"/>
</dbReference>
<evidence type="ECO:0000256" key="3">
    <source>
        <dbReference type="SAM" id="MobiDB-lite"/>
    </source>
</evidence>
<gene>
    <name evidence="6" type="ORF">SNAT2548_LOCUS5425</name>
</gene>
<dbReference type="Pfam" id="PF05721">
    <property type="entry name" value="PhyH"/>
    <property type="match status" value="1"/>
</dbReference>
<keyword evidence="2" id="KW-0067">ATP-binding</keyword>
<comment type="caution">
    <text evidence="6">The sequence shown here is derived from an EMBL/GenBank/DDBJ whole genome shotgun (WGS) entry which is preliminary data.</text>
</comment>
<feature type="region of interest" description="Disordered" evidence="3">
    <location>
        <begin position="406"/>
        <end position="425"/>
    </location>
</feature>
<keyword evidence="7" id="KW-1185">Reference proteome</keyword>